<accession>A0A4R1L3T4</accession>
<reference evidence="3 4" key="1">
    <citation type="submission" date="2019-03" db="EMBL/GenBank/DDBJ databases">
        <title>Genomic Encyclopedia of Type Strains, Phase IV (KMG-IV): sequencing the most valuable type-strain genomes for metagenomic binning, comparative biology and taxonomic classification.</title>
        <authorList>
            <person name="Goeker M."/>
        </authorList>
    </citation>
    <scope>NUCLEOTIDE SEQUENCE [LARGE SCALE GENOMIC DNA]</scope>
    <source>
        <strain evidence="3 4">DSM 103428</strain>
    </source>
</reference>
<dbReference type="PANTHER" id="PTHR12147">
    <property type="entry name" value="METALLOPEPTIDASE M28 FAMILY MEMBER"/>
    <property type="match status" value="1"/>
</dbReference>
<evidence type="ECO:0000256" key="1">
    <source>
        <dbReference type="SAM" id="SignalP"/>
    </source>
</evidence>
<dbReference type="AlphaFoldDB" id="A0A4R1L3T4"/>
<sequence>MPRYALVLLALLAASSAAASAQTSAHPRDGQIHDADTRAWWHTTEYLSSDAMEGRDTGSAAYARAAQYVAERFRQAGLQPAGENGSYLQQVPLHEVQVTPQGTTFTLLRPNAPDHPLQFLQQITIAPSASLPATLEAPLAFRGYCSRAEATNLTGKIAVCFGTRRTGLPSASDRMQAVRAAGAVGILTVDDLAFTIEPPRWPEAYARSVTLAAATPTHAAPTAFVSMRLSAAVFPALLEGTSQNAQQILTFGGQSKPLPSVDLPTRLRLTTHTITRDYTSPNVLAVLPGSAPSLKSQYIVIAAHLDGYGHGTPVLGDGIYNGTLDDAAYVALLIQFADDQHAARSKGDPGLKRSILFCAFTGEEKGLLGSTWFTQHPTVPRTALAADINLDQLRPLFPLHILTALAIDDSTLGQTARAVGAAMHITVRADREPERSLLRRADHWPFMQIGVPSIGFIFGYDPGADAERRYRQWYTTQYHRPQDDVTQPIDFDAAARFDTFFYTLTRTVANATSRPAWTDGSPYKPH</sequence>
<dbReference type="Proteomes" id="UP000295210">
    <property type="component" value="Unassembled WGS sequence"/>
</dbReference>
<dbReference type="PANTHER" id="PTHR12147:SF26">
    <property type="entry name" value="PEPTIDASE M28 DOMAIN-CONTAINING PROTEIN"/>
    <property type="match status" value="1"/>
</dbReference>
<name>A0A4R1L3T4_9BACT</name>
<feature type="signal peptide" evidence="1">
    <location>
        <begin position="1"/>
        <end position="21"/>
    </location>
</feature>
<dbReference type="GO" id="GO:0006508">
    <property type="term" value="P:proteolysis"/>
    <property type="evidence" value="ECO:0007669"/>
    <property type="project" value="InterPro"/>
</dbReference>
<evidence type="ECO:0000313" key="3">
    <source>
        <dbReference type="EMBL" id="TCK72702.1"/>
    </source>
</evidence>
<proteinExistence type="predicted"/>
<dbReference type="SUPFAM" id="SSF53187">
    <property type="entry name" value="Zn-dependent exopeptidases"/>
    <property type="match status" value="1"/>
</dbReference>
<dbReference type="Pfam" id="PF04389">
    <property type="entry name" value="Peptidase_M28"/>
    <property type="match status" value="1"/>
</dbReference>
<evidence type="ECO:0000259" key="2">
    <source>
        <dbReference type="Pfam" id="PF04389"/>
    </source>
</evidence>
<protein>
    <submittedName>
        <fullName evidence="3">PA domain-containing protein</fullName>
    </submittedName>
</protein>
<gene>
    <name evidence="3" type="ORF">C7378_2291</name>
</gene>
<dbReference type="RefSeq" id="WP_131996423.1">
    <property type="nucleotide sequence ID" value="NZ_SMGK01000003.1"/>
</dbReference>
<dbReference type="OrthoDB" id="9778250at2"/>
<dbReference type="EMBL" id="SMGK01000003">
    <property type="protein sequence ID" value="TCK72702.1"/>
    <property type="molecule type" value="Genomic_DNA"/>
</dbReference>
<comment type="caution">
    <text evidence="3">The sequence shown here is derived from an EMBL/GenBank/DDBJ whole genome shotgun (WGS) entry which is preliminary data.</text>
</comment>
<dbReference type="InterPro" id="IPR007484">
    <property type="entry name" value="Peptidase_M28"/>
</dbReference>
<keyword evidence="4" id="KW-1185">Reference proteome</keyword>
<keyword evidence="1" id="KW-0732">Signal</keyword>
<evidence type="ECO:0000313" key="4">
    <source>
        <dbReference type="Proteomes" id="UP000295210"/>
    </source>
</evidence>
<feature type="domain" description="Peptidase M28" evidence="2">
    <location>
        <begin position="282"/>
        <end position="498"/>
    </location>
</feature>
<dbReference type="GO" id="GO:0008235">
    <property type="term" value="F:metalloexopeptidase activity"/>
    <property type="evidence" value="ECO:0007669"/>
    <property type="project" value="InterPro"/>
</dbReference>
<feature type="chain" id="PRO_5020998830" evidence="1">
    <location>
        <begin position="22"/>
        <end position="526"/>
    </location>
</feature>
<organism evidence="3 4">
    <name type="scientific">Acidipila rosea</name>
    <dbReference type="NCBI Taxonomy" id="768535"/>
    <lineage>
        <taxon>Bacteria</taxon>
        <taxon>Pseudomonadati</taxon>
        <taxon>Acidobacteriota</taxon>
        <taxon>Terriglobia</taxon>
        <taxon>Terriglobales</taxon>
        <taxon>Acidobacteriaceae</taxon>
        <taxon>Acidipila</taxon>
    </lineage>
</organism>
<dbReference type="InterPro" id="IPR045175">
    <property type="entry name" value="M28_fam"/>
</dbReference>
<dbReference type="Gene3D" id="3.40.630.10">
    <property type="entry name" value="Zn peptidases"/>
    <property type="match status" value="2"/>
</dbReference>